<sequence>MSLVPVFILPVYAVALMWILLDVKPAEIPPRRKKVAVAFALGTIIVNVAVFLLFGRDAYARTYALLMHAPILIAFSIVSPYRGWKVVFAFLTAFVSCAVPVIVDSIARLHRETGVWAELAIFAITCGLMLFVAARGFRNLFVYALKHGEPGDFARFSLIPLTYELYAFSARGSFSITDLPAGLNARLVPLVLTVLSYYLVFRVFKNTREKQVLLREQQAAAAQLDQAKLELGRLRETTAQTAAYRHDMRHHLSLVSNLIAEGDAEKLKEYLTEIEADLEAITPQRYCNDETTNLILSSFSAKAHHLDVSMQVTASLSRHTPLSDTEWCALLSNLLENAVTACSNVHDGRNREVRLAITSAADRTLLILVENPCYKVVTMENDRPTTSEEGHGFGVKSVDAIVEKHRGMSLYETVGGAFVARIAIPLEQQPA</sequence>
<dbReference type="InterPro" id="IPR036890">
    <property type="entry name" value="HATPase_C_sf"/>
</dbReference>
<dbReference type="SUPFAM" id="SSF55874">
    <property type="entry name" value="ATPase domain of HSP90 chaperone/DNA topoisomerase II/histidine kinase"/>
    <property type="match status" value="1"/>
</dbReference>
<name>A0A3N0BK04_9ACTN</name>
<dbReference type="InterPro" id="IPR032834">
    <property type="entry name" value="NatK-like_C"/>
</dbReference>
<protein>
    <recommendedName>
        <fullName evidence="3">Sensor histidine kinase NatK-like C-terminal domain-containing protein</fullName>
    </recommendedName>
</protein>
<accession>A0A3N0BK04</accession>
<dbReference type="EMBL" id="QICD01000003">
    <property type="protein sequence ID" value="RNL48125.1"/>
    <property type="molecule type" value="Genomic_DNA"/>
</dbReference>
<feature type="domain" description="Sensor histidine kinase NatK-like C-terminal" evidence="3">
    <location>
        <begin position="327"/>
        <end position="425"/>
    </location>
</feature>
<dbReference type="Pfam" id="PF14501">
    <property type="entry name" value="HATPase_c_5"/>
    <property type="match status" value="1"/>
</dbReference>
<comment type="caution">
    <text evidence="4">The sequence shown here is derived from an EMBL/GenBank/DDBJ whole genome shotgun (WGS) entry which is preliminary data.</text>
</comment>
<dbReference type="GO" id="GO:0042802">
    <property type="term" value="F:identical protein binding"/>
    <property type="evidence" value="ECO:0007669"/>
    <property type="project" value="TreeGrafter"/>
</dbReference>
<dbReference type="OrthoDB" id="9813149at2"/>
<evidence type="ECO:0000256" key="2">
    <source>
        <dbReference type="SAM" id="Phobius"/>
    </source>
</evidence>
<keyword evidence="2" id="KW-0472">Membrane</keyword>
<evidence type="ECO:0000313" key="5">
    <source>
        <dbReference type="Proteomes" id="UP000278632"/>
    </source>
</evidence>
<evidence type="ECO:0000256" key="1">
    <source>
        <dbReference type="SAM" id="Coils"/>
    </source>
</evidence>
<keyword evidence="2" id="KW-1133">Transmembrane helix</keyword>
<evidence type="ECO:0000259" key="3">
    <source>
        <dbReference type="Pfam" id="PF14501"/>
    </source>
</evidence>
<feature type="transmembrane region" description="Helical" evidence="2">
    <location>
        <begin position="86"/>
        <end position="103"/>
    </location>
</feature>
<evidence type="ECO:0000313" key="4">
    <source>
        <dbReference type="EMBL" id="RNL48125.1"/>
    </source>
</evidence>
<feature type="coiled-coil region" evidence="1">
    <location>
        <begin position="210"/>
        <end position="237"/>
    </location>
</feature>
<gene>
    <name evidence="4" type="ORF">DMP08_02920</name>
</gene>
<dbReference type="PANTHER" id="PTHR40448:SF1">
    <property type="entry name" value="TWO-COMPONENT SENSOR HISTIDINE KINASE"/>
    <property type="match status" value="1"/>
</dbReference>
<dbReference type="AlphaFoldDB" id="A0A3N0BK04"/>
<feature type="transmembrane region" description="Helical" evidence="2">
    <location>
        <begin position="60"/>
        <end position="79"/>
    </location>
</feature>
<keyword evidence="2" id="KW-0812">Transmembrane</keyword>
<dbReference type="RefSeq" id="WP_123191501.1">
    <property type="nucleotide sequence ID" value="NZ_QICD01000003.1"/>
</dbReference>
<feature type="transmembrane region" description="Helical" evidence="2">
    <location>
        <begin position="183"/>
        <end position="201"/>
    </location>
</feature>
<dbReference type="Gene3D" id="3.30.565.10">
    <property type="entry name" value="Histidine kinase-like ATPase, C-terminal domain"/>
    <property type="match status" value="1"/>
</dbReference>
<feature type="transmembrane region" description="Helical" evidence="2">
    <location>
        <begin position="35"/>
        <end position="54"/>
    </location>
</feature>
<proteinExistence type="predicted"/>
<keyword evidence="5" id="KW-1185">Reference proteome</keyword>
<feature type="transmembrane region" description="Helical" evidence="2">
    <location>
        <begin position="115"/>
        <end position="133"/>
    </location>
</feature>
<dbReference type="Proteomes" id="UP000278632">
    <property type="component" value="Unassembled WGS sequence"/>
</dbReference>
<reference evidence="5" key="1">
    <citation type="submission" date="2018-05" db="EMBL/GenBank/DDBJ databases">
        <title>Genome Sequencing of selected type strains of the family Eggerthellaceae.</title>
        <authorList>
            <person name="Danylec N."/>
            <person name="Stoll D.A."/>
            <person name="Doetsch A."/>
            <person name="Huch M."/>
        </authorList>
    </citation>
    <scope>NUCLEOTIDE SEQUENCE [LARGE SCALE GENOMIC DNA]</scope>
    <source>
        <strain evidence="5">DSM 16106</strain>
    </source>
</reference>
<dbReference type="PANTHER" id="PTHR40448">
    <property type="entry name" value="TWO-COMPONENT SENSOR HISTIDINE KINASE"/>
    <property type="match status" value="1"/>
</dbReference>
<feature type="transmembrane region" description="Helical" evidence="2">
    <location>
        <begin position="6"/>
        <end position="23"/>
    </location>
</feature>
<organism evidence="4 5">
    <name type="scientific">Paraeggerthella hongkongensis</name>
    <dbReference type="NCBI Taxonomy" id="230658"/>
    <lineage>
        <taxon>Bacteria</taxon>
        <taxon>Bacillati</taxon>
        <taxon>Actinomycetota</taxon>
        <taxon>Coriobacteriia</taxon>
        <taxon>Eggerthellales</taxon>
        <taxon>Eggerthellaceae</taxon>
        <taxon>Paraeggerthella</taxon>
    </lineage>
</organism>
<keyword evidence="1" id="KW-0175">Coiled coil</keyword>